<dbReference type="OrthoDB" id="1714431at2"/>
<name>A0A5S5AXZ9_9FIRM</name>
<dbReference type="SUPFAM" id="SSF51726">
    <property type="entry name" value="UROD/MetE-like"/>
    <property type="match status" value="1"/>
</dbReference>
<dbReference type="AlphaFoldDB" id="A0A5S5AXZ9"/>
<dbReference type="RefSeq" id="WP_148866446.1">
    <property type="nucleotide sequence ID" value="NZ_VNHO01000005.1"/>
</dbReference>
<protein>
    <submittedName>
        <fullName evidence="2">Uroporphyrinogen decarboxylase</fullName>
    </submittedName>
</protein>
<gene>
    <name evidence="2" type="ORF">LZ11_00639</name>
</gene>
<feature type="domain" description="Uroporphyrinogen decarboxylase (URO-D)" evidence="1">
    <location>
        <begin position="94"/>
        <end position="278"/>
    </location>
</feature>
<dbReference type="PANTHER" id="PTHR47099">
    <property type="entry name" value="METHYLCOBAMIDE:COM METHYLTRANSFERASE MTBA"/>
    <property type="match status" value="1"/>
</dbReference>
<dbReference type="EMBL" id="VNHO01000005">
    <property type="protein sequence ID" value="TYP57646.1"/>
    <property type="molecule type" value="Genomic_DNA"/>
</dbReference>
<proteinExistence type="predicted"/>
<keyword evidence="3" id="KW-1185">Reference proteome</keyword>
<accession>A0A5S5AXZ9</accession>
<dbReference type="GO" id="GO:0004853">
    <property type="term" value="F:uroporphyrinogen decarboxylase activity"/>
    <property type="evidence" value="ECO:0007669"/>
    <property type="project" value="InterPro"/>
</dbReference>
<dbReference type="InterPro" id="IPR000257">
    <property type="entry name" value="Uroporphyrinogen_deCOase"/>
</dbReference>
<organism evidence="2 3">
    <name type="scientific">Thermosediminibacter litoriperuensis</name>
    <dbReference type="NCBI Taxonomy" id="291989"/>
    <lineage>
        <taxon>Bacteria</taxon>
        <taxon>Bacillati</taxon>
        <taxon>Bacillota</taxon>
        <taxon>Clostridia</taxon>
        <taxon>Thermosediminibacterales</taxon>
        <taxon>Thermosediminibacteraceae</taxon>
        <taxon>Thermosediminibacter</taxon>
    </lineage>
</organism>
<dbReference type="Pfam" id="PF01208">
    <property type="entry name" value="URO-D"/>
    <property type="match status" value="1"/>
</dbReference>
<evidence type="ECO:0000313" key="2">
    <source>
        <dbReference type="EMBL" id="TYP57646.1"/>
    </source>
</evidence>
<sequence>MKRKDRVTAALEGRILDRPPCGEMTLSGLSQEDKMRLLRLLGADLVVVHLNPDFSGNEGLSSGFDELRYFQGSDYFVIAGIPGVFWQSVAELTLEVAARMIKKEPEKYRRFLKEIRKRRESLLERLAEFEVDGIFILDDLAGKNGPLFSPQALREFIFPELKVLVNIIKKLGKPVFFHSDGLIKPILPDLLDLEVDVLHGFDGLDFEALKEIKEIIHGRAAFMGNFNLHFKANNAKSVLANLRSVMELFAESGYIFSSDGGVTPDSFENLVALYRYFHQFWEGENVRSHDNFMA</sequence>
<dbReference type="PANTHER" id="PTHR47099:SF1">
    <property type="entry name" value="METHYLCOBAMIDE:COM METHYLTRANSFERASE MTBA"/>
    <property type="match status" value="1"/>
</dbReference>
<dbReference type="GO" id="GO:0006779">
    <property type="term" value="P:porphyrin-containing compound biosynthetic process"/>
    <property type="evidence" value="ECO:0007669"/>
    <property type="project" value="InterPro"/>
</dbReference>
<dbReference type="Proteomes" id="UP000322294">
    <property type="component" value="Unassembled WGS sequence"/>
</dbReference>
<evidence type="ECO:0000313" key="3">
    <source>
        <dbReference type="Proteomes" id="UP000322294"/>
    </source>
</evidence>
<reference evidence="2 3" key="1">
    <citation type="submission" date="2019-07" db="EMBL/GenBank/DDBJ databases">
        <title>Genomic Encyclopedia of Type Strains, Phase I: the one thousand microbial genomes (KMG-I) project.</title>
        <authorList>
            <person name="Kyrpides N."/>
        </authorList>
    </citation>
    <scope>NUCLEOTIDE SEQUENCE [LARGE SCALE GENOMIC DNA]</scope>
    <source>
        <strain evidence="2 3">DSM 16647</strain>
    </source>
</reference>
<dbReference type="InterPro" id="IPR038071">
    <property type="entry name" value="UROD/MetE-like_sf"/>
</dbReference>
<evidence type="ECO:0000259" key="1">
    <source>
        <dbReference type="Pfam" id="PF01208"/>
    </source>
</evidence>
<dbReference type="InterPro" id="IPR052024">
    <property type="entry name" value="Methanogen_methyltrans"/>
</dbReference>
<dbReference type="Gene3D" id="3.20.20.210">
    <property type="match status" value="1"/>
</dbReference>
<comment type="caution">
    <text evidence="2">The sequence shown here is derived from an EMBL/GenBank/DDBJ whole genome shotgun (WGS) entry which is preliminary data.</text>
</comment>